<name>A0A0M3JPF0_ANISI</name>
<organism evidence="4">
    <name type="scientific">Anisakis simplex</name>
    <name type="common">Herring worm</name>
    <dbReference type="NCBI Taxonomy" id="6269"/>
    <lineage>
        <taxon>Eukaryota</taxon>
        <taxon>Metazoa</taxon>
        <taxon>Ecdysozoa</taxon>
        <taxon>Nematoda</taxon>
        <taxon>Chromadorea</taxon>
        <taxon>Rhabditida</taxon>
        <taxon>Spirurina</taxon>
        <taxon>Ascaridomorpha</taxon>
        <taxon>Ascaridoidea</taxon>
        <taxon>Anisakidae</taxon>
        <taxon>Anisakis</taxon>
        <taxon>Anisakis simplex complex</taxon>
    </lineage>
</organism>
<gene>
    <name evidence="2" type="ORF">ASIM_LOCUS9283</name>
</gene>
<dbReference type="Proteomes" id="UP000267096">
    <property type="component" value="Unassembled WGS sequence"/>
</dbReference>
<accession>A0A0M3JPF0</accession>
<proteinExistence type="predicted"/>
<feature type="compositionally biased region" description="Polar residues" evidence="1">
    <location>
        <begin position="1"/>
        <end position="11"/>
    </location>
</feature>
<evidence type="ECO:0000313" key="4">
    <source>
        <dbReference type="WBParaSite" id="ASIM_0000954601-mRNA-1"/>
    </source>
</evidence>
<evidence type="ECO:0000313" key="2">
    <source>
        <dbReference type="EMBL" id="VDK38369.1"/>
    </source>
</evidence>
<dbReference type="EMBL" id="UYRR01027903">
    <property type="protein sequence ID" value="VDK38369.1"/>
    <property type="molecule type" value="Genomic_DNA"/>
</dbReference>
<reference evidence="4" key="1">
    <citation type="submission" date="2017-02" db="UniProtKB">
        <authorList>
            <consortium name="WormBaseParasite"/>
        </authorList>
    </citation>
    <scope>IDENTIFICATION</scope>
</reference>
<reference evidence="2 3" key="2">
    <citation type="submission" date="2018-11" db="EMBL/GenBank/DDBJ databases">
        <authorList>
            <consortium name="Pathogen Informatics"/>
        </authorList>
    </citation>
    <scope>NUCLEOTIDE SEQUENCE [LARGE SCALE GENOMIC DNA]</scope>
</reference>
<evidence type="ECO:0000313" key="3">
    <source>
        <dbReference type="Proteomes" id="UP000267096"/>
    </source>
</evidence>
<feature type="region of interest" description="Disordered" evidence="1">
    <location>
        <begin position="1"/>
        <end position="81"/>
    </location>
</feature>
<dbReference type="WBParaSite" id="ASIM_0000954601-mRNA-1">
    <property type="protein sequence ID" value="ASIM_0000954601-mRNA-1"/>
    <property type="gene ID" value="ASIM_0000954601"/>
</dbReference>
<evidence type="ECO:0000256" key="1">
    <source>
        <dbReference type="SAM" id="MobiDB-lite"/>
    </source>
</evidence>
<dbReference type="AlphaFoldDB" id="A0A0M3JPF0"/>
<protein>
    <submittedName>
        <fullName evidence="4">US11</fullName>
    </submittedName>
</protein>
<keyword evidence="3" id="KW-1185">Reference proteome</keyword>
<sequence length="81" mass="8612">MYVGTPSGSSSVEHRGVSDVRAQSGTPDRRSGTPDSANLEFPSPPDDGRSSSPALMVTMEEGDHDEMPGTPPPQVRREAFL</sequence>